<accession>A0A2A9NMH7</accession>
<dbReference type="AlphaFoldDB" id="A0A2A9NMH7"/>
<dbReference type="PROSITE" id="PS50181">
    <property type="entry name" value="FBOX"/>
    <property type="match status" value="1"/>
</dbReference>
<reference evidence="3 4" key="1">
    <citation type="submission" date="2014-02" db="EMBL/GenBank/DDBJ databases">
        <title>Transposable element dynamics among asymbiotic and ectomycorrhizal Amanita fungi.</title>
        <authorList>
            <consortium name="DOE Joint Genome Institute"/>
            <person name="Hess J."/>
            <person name="Skrede I."/>
            <person name="Wolfe B."/>
            <person name="LaButti K."/>
            <person name="Ohm R.A."/>
            <person name="Grigoriev I.V."/>
            <person name="Pringle A."/>
        </authorList>
    </citation>
    <scope>NUCLEOTIDE SEQUENCE [LARGE SCALE GENOMIC DNA]</scope>
    <source>
        <strain evidence="3 4">SKay4041</strain>
    </source>
</reference>
<gene>
    <name evidence="3" type="ORF">AMATHDRAFT_62975</name>
</gene>
<dbReference type="Proteomes" id="UP000242287">
    <property type="component" value="Unassembled WGS sequence"/>
</dbReference>
<dbReference type="CDD" id="cd09917">
    <property type="entry name" value="F-box_SF"/>
    <property type="match status" value="1"/>
</dbReference>
<dbReference type="OrthoDB" id="3270296at2759"/>
<dbReference type="SUPFAM" id="SSF52047">
    <property type="entry name" value="RNI-like"/>
    <property type="match status" value="1"/>
</dbReference>
<evidence type="ECO:0000313" key="4">
    <source>
        <dbReference type="Proteomes" id="UP000242287"/>
    </source>
</evidence>
<keyword evidence="4" id="KW-1185">Reference proteome</keyword>
<name>A0A2A9NMH7_9AGAR</name>
<organism evidence="3 4">
    <name type="scientific">Amanita thiersii Skay4041</name>
    <dbReference type="NCBI Taxonomy" id="703135"/>
    <lineage>
        <taxon>Eukaryota</taxon>
        <taxon>Fungi</taxon>
        <taxon>Dikarya</taxon>
        <taxon>Basidiomycota</taxon>
        <taxon>Agaricomycotina</taxon>
        <taxon>Agaricomycetes</taxon>
        <taxon>Agaricomycetidae</taxon>
        <taxon>Agaricales</taxon>
        <taxon>Pluteineae</taxon>
        <taxon>Amanitaceae</taxon>
        <taxon>Amanita</taxon>
    </lineage>
</organism>
<sequence>MVSNRKTSSLAQPRTQTRRSVHIDTNLAIYDAADPFNALNVLLKLLGLLPSRAGSSQYKFSPDEHVLSIHLISIIESYVGVAAPPQKQRTLTRQPTEVLDTIAFNLDSKNDLLSLALTCKRMHDIIFPRHYHYRTIRCKLSALRVWNHLSVHRSLARNVRRLEIMDERASSISDGSGVGGGTKGELVPPGIVTTETDLESTDDELGMHEKHSRFLIKAVSKMKTLREFAWGCNHTPTSISDLWSTLVNCQWLQVIEVRDNMAFWPTVESDSDSDLSTMALVPAVLSETASVTFRSTQHAYGSSKHPSLRRILGMLESCPRLKSLDVSYTTPRNPTGAPPPPSRPSVDELLLSSRWTSLTSLSLTNLRCSPTTGASSLSSFLAAHSNLEVLHLDISPNWIEHTARGASASIHFTLPPGSLPCLREVRAHRDAINAILECPSSSPRPLETLTGFRLTAAWSKSKDRTFLLNLARHSTSIRKIEMTGWNEIEDVRQLVECVPHLTWLDIGKKLGSSSKNPINQAAKGAQNSSGCNTMPSVTNATEWAELLSTLPELTAFHGVRFFYEISPQALAASIVDVGGGSSQASIAAAAAGISMVDRSRLRKNDETAGVLAWKCPKLRRLDHWEGDAGKVIILLREGERRDGLVRWEVRRVRQ</sequence>
<evidence type="ECO:0000313" key="3">
    <source>
        <dbReference type="EMBL" id="PFH49521.1"/>
    </source>
</evidence>
<protein>
    <recommendedName>
        <fullName evidence="2">F-box domain-containing protein</fullName>
    </recommendedName>
</protein>
<dbReference type="InterPro" id="IPR032675">
    <property type="entry name" value="LRR_dom_sf"/>
</dbReference>
<proteinExistence type="predicted"/>
<dbReference type="Gene3D" id="3.80.10.10">
    <property type="entry name" value="Ribonuclease Inhibitor"/>
    <property type="match status" value="1"/>
</dbReference>
<dbReference type="STRING" id="703135.A0A2A9NMH7"/>
<dbReference type="InterPro" id="IPR001810">
    <property type="entry name" value="F-box_dom"/>
</dbReference>
<evidence type="ECO:0000256" key="1">
    <source>
        <dbReference type="SAM" id="MobiDB-lite"/>
    </source>
</evidence>
<feature type="region of interest" description="Disordered" evidence="1">
    <location>
        <begin position="326"/>
        <end position="345"/>
    </location>
</feature>
<evidence type="ECO:0000259" key="2">
    <source>
        <dbReference type="PROSITE" id="PS50181"/>
    </source>
</evidence>
<feature type="domain" description="F-box" evidence="2">
    <location>
        <begin position="88"/>
        <end position="136"/>
    </location>
</feature>
<dbReference type="EMBL" id="KZ302026">
    <property type="protein sequence ID" value="PFH49521.1"/>
    <property type="molecule type" value="Genomic_DNA"/>
</dbReference>